<evidence type="ECO:0000256" key="1">
    <source>
        <dbReference type="SAM" id="Phobius"/>
    </source>
</evidence>
<dbReference type="AlphaFoldDB" id="A0A2W5PYZ6"/>
<comment type="caution">
    <text evidence="2">The sequence shown here is derived from an EMBL/GenBank/DDBJ whole genome shotgun (WGS) entry which is preliminary data.</text>
</comment>
<evidence type="ECO:0000313" key="2">
    <source>
        <dbReference type="EMBL" id="PZQ44290.1"/>
    </source>
</evidence>
<feature type="transmembrane region" description="Helical" evidence="1">
    <location>
        <begin position="180"/>
        <end position="203"/>
    </location>
</feature>
<keyword evidence="1" id="KW-0472">Membrane</keyword>
<keyword evidence="1" id="KW-1133">Transmembrane helix</keyword>
<organism evidence="2 3">
    <name type="scientific">Micavibrio aeruginosavorus</name>
    <dbReference type="NCBI Taxonomy" id="349221"/>
    <lineage>
        <taxon>Bacteria</taxon>
        <taxon>Pseudomonadati</taxon>
        <taxon>Bdellovibrionota</taxon>
        <taxon>Bdellovibrionia</taxon>
        <taxon>Bdellovibrionales</taxon>
        <taxon>Pseudobdellovibrionaceae</taxon>
        <taxon>Micavibrio</taxon>
    </lineage>
</organism>
<dbReference type="Proteomes" id="UP000249417">
    <property type="component" value="Unassembled WGS sequence"/>
</dbReference>
<name>A0A2W5PYZ6_9BACT</name>
<keyword evidence="1" id="KW-0812">Transmembrane</keyword>
<reference evidence="2 3" key="1">
    <citation type="submission" date="2017-08" db="EMBL/GenBank/DDBJ databases">
        <title>Infants hospitalized years apart are colonized by the same room-sourced microbial strains.</title>
        <authorList>
            <person name="Brooks B."/>
            <person name="Olm M.R."/>
            <person name="Firek B.A."/>
            <person name="Baker R."/>
            <person name="Thomas B.C."/>
            <person name="Morowitz M.J."/>
            <person name="Banfield J.F."/>
        </authorList>
    </citation>
    <scope>NUCLEOTIDE SEQUENCE [LARGE SCALE GENOMIC DNA]</scope>
    <source>
        <strain evidence="2">S2_005_002_R2_29</strain>
    </source>
</reference>
<sequence>MTAAHQSSEEQRLLAETRALYDKAEGAIKSIEHVVGLDIPSVNQLRYAGRHLIDYASANCSDPLEEIKKAKRHCQRAIYDANDASIQLLIHEVGAFQADYKDVEVTDIYPNYMGLLRAKTDAVNFLEQRRTDGQDRETVYSECEAHRTSLSAMVDEIPYAREELNKRVRRQRSDAIGQRVFNYTGLAIAVLTLVFGDNILAWLSHDDAKAQTAAQEIAPQDQEPASGE</sequence>
<gene>
    <name evidence="2" type="ORF">DI551_10415</name>
</gene>
<accession>A0A2W5PYZ6</accession>
<proteinExistence type="predicted"/>
<protein>
    <submittedName>
        <fullName evidence="2">Uncharacterized protein</fullName>
    </submittedName>
</protein>
<evidence type="ECO:0000313" key="3">
    <source>
        <dbReference type="Proteomes" id="UP000249417"/>
    </source>
</evidence>
<dbReference type="EMBL" id="QFQB01000100">
    <property type="protein sequence ID" value="PZQ44290.1"/>
    <property type="molecule type" value="Genomic_DNA"/>
</dbReference>